<evidence type="ECO:0000313" key="7">
    <source>
        <dbReference type="EMBL" id="RMC96036.1"/>
    </source>
</evidence>
<dbReference type="GO" id="GO:0016020">
    <property type="term" value="C:membrane"/>
    <property type="evidence" value="ECO:0007669"/>
    <property type="project" value="UniProtKB-SubCell"/>
</dbReference>
<evidence type="ECO:0000256" key="1">
    <source>
        <dbReference type="ARBA" id="ARBA00004635"/>
    </source>
</evidence>
<dbReference type="PROSITE" id="PS51257">
    <property type="entry name" value="PROKAR_LIPOPROTEIN"/>
    <property type="match status" value="1"/>
</dbReference>
<name>A0A3M0SBX7_9CLOT</name>
<accession>A0A3M0SBX7</accession>
<evidence type="ECO:0000256" key="5">
    <source>
        <dbReference type="ARBA" id="ARBA00023139"/>
    </source>
</evidence>
<keyword evidence="5" id="KW-0564">Palmitate</keyword>
<evidence type="ECO:0000256" key="4">
    <source>
        <dbReference type="ARBA" id="ARBA00023136"/>
    </source>
</evidence>
<keyword evidence="3" id="KW-0732">Signal</keyword>
<protein>
    <recommendedName>
        <fullName evidence="9">Metal ABC transporter substrate-binding protein</fullName>
    </recommendedName>
</protein>
<dbReference type="Pfam" id="PF03180">
    <property type="entry name" value="Lipoprotein_9"/>
    <property type="match status" value="1"/>
</dbReference>
<reference evidence="7 8" key="1">
    <citation type="submission" date="2018-10" db="EMBL/GenBank/DDBJ databases">
        <title>Genome-centric metagenomics revealed C2 chemical producing, CO utilizing Clostridium with novel acetogenic gene cluster.</title>
        <authorList>
            <person name="Kang H."/>
            <person name="Park B."/>
            <person name="Choi I.G."/>
            <person name="Chang I.S."/>
        </authorList>
    </citation>
    <scope>NUCLEOTIDE SEQUENCE [LARGE SCALE GENOMIC DNA]</scope>
    <source>
        <strain evidence="7 8">H21-9</strain>
    </source>
</reference>
<dbReference type="Proteomes" id="UP000277999">
    <property type="component" value="Unassembled WGS sequence"/>
</dbReference>
<evidence type="ECO:0000256" key="6">
    <source>
        <dbReference type="ARBA" id="ARBA00023288"/>
    </source>
</evidence>
<proteinExistence type="inferred from homology"/>
<comment type="caution">
    <text evidence="7">The sequence shown here is derived from an EMBL/GenBank/DDBJ whole genome shotgun (WGS) entry which is preliminary data.</text>
</comment>
<evidence type="ECO:0008006" key="9">
    <source>
        <dbReference type="Google" id="ProtNLM"/>
    </source>
</evidence>
<dbReference type="PANTHER" id="PTHR30429">
    <property type="entry name" value="D-METHIONINE-BINDING LIPOPROTEIN METQ"/>
    <property type="match status" value="1"/>
</dbReference>
<dbReference type="Gene3D" id="3.40.190.10">
    <property type="entry name" value="Periplasmic binding protein-like II"/>
    <property type="match status" value="2"/>
</dbReference>
<dbReference type="AlphaFoldDB" id="A0A3M0SBX7"/>
<evidence type="ECO:0000313" key="8">
    <source>
        <dbReference type="Proteomes" id="UP000277999"/>
    </source>
</evidence>
<organism evidence="7 8">
    <name type="scientific">Clostridium autoethanogenum</name>
    <dbReference type="NCBI Taxonomy" id="84023"/>
    <lineage>
        <taxon>Bacteria</taxon>
        <taxon>Bacillati</taxon>
        <taxon>Bacillota</taxon>
        <taxon>Clostridia</taxon>
        <taxon>Eubacteriales</taxon>
        <taxon>Clostridiaceae</taxon>
        <taxon>Clostridium</taxon>
    </lineage>
</organism>
<keyword evidence="4" id="KW-0472">Membrane</keyword>
<dbReference type="PANTHER" id="PTHR30429:SF1">
    <property type="entry name" value="D-METHIONINE-BINDING LIPOPROTEIN METQ-RELATED"/>
    <property type="match status" value="1"/>
</dbReference>
<evidence type="ECO:0000256" key="3">
    <source>
        <dbReference type="ARBA" id="ARBA00022729"/>
    </source>
</evidence>
<keyword evidence="6" id="KW-0449">Lipoprotein</keyword>
<comment type="subcellular location">
    <subcellularLocation>
        <location evidence="1">Membrane</location>
        <topology evidence="1">Lipid-anchor</topology>
    </subcellularLocation>
</comment>
<dbReference type="EMBL" id="RFAQ01000066">
    <property type="protein sequence ID" value="RMC96036.1"/>
    <property type="molecule type" value="Genomic_DNA"/>
</dbReference>
<gene>
    <name evidence="7" type="ORF">D9O40_16120</name>
</gene>
<evidence type="ECO:0000256" key="2">
    <source>
        <dbReference type="ARBA" id="ARBA00008973"/>
    </source>
</evidence>
<dbReference type="SUPFAM" id="SSF53850">
    <property type="entry name" value="Periplasmic binding protein-like II"/>
    <property type="match status" value="1"/>
</dbReference>
<comment type="similarity">
    <text evidence="2">Belongs to the NlpA lipoprotein family.</text>
</comment>
<sequence length="287" mass="32095">MQTIKKYIKEENMKKRVLSVLLCVVMSVVMLMGCGNKGTDKNGASKDNKKTLKLACVAFNYDEVNDPVAINKLKKLGYDVKVIVMEDATTMNEACMKGEIDASLHQHKPWMDAYNKSKKRNMVMLKPYIHYNVFGIYSKKWKNIKDIPNGAKVCLGEDSSNQARGLLMLQKAGMIKIKDGVTVPTTLDIAQNPKNLKFTTVNVAQVMSSLPDVDICLSAKMFQVSNKISQDTEIYTSDDLYNFGVGFVVSPDNANAKWAKDLTDAYTTPEMKKDINKIFKGCYVPGK</sequence>
<dbReference type="InterPro" id="IPR004872">
    <property type="entry name" value="Lipoprotein_NlpA"/>
</dbReference>